<evidence type="ECO:0000256" key="1">
    <source>
        <dbReference type="SAM" id="Phobius"/>
    </source>
</evidence>
<accession>A0A2P7BQ82</accession>
<gene>
    <name evidence="3" type="ORF">CU102_12655</name>
</gene>
<proteinExistence type="predicted"/>
<keyword evidence="1" id="KW-1133">Transmembrane helix</keyword>
<dbReference type="InterPro" id="IPR004843">
    <property type="entry name" value="Calcineurin-like_PHP"/>
</dbReference>
<dbReference type="Proteomes" id="UP000241444">
    <property type="component" value="Unassembled WGS sequence"/>
</dbReference>
<dbReference type="InterPro" id="IPR051158">
    <property type="entry name" value="Metallophosphoesterase_sf"/>
</dbReference>
<dbReference type="InterPro" id="IPR029052">
    <property type="entry name" value="Metallo-depent_PP-like"/>
</dbReference>
<dbReference type="PANTHER" id="PTHR31302">
    <property type="entry name" value="TRANSMEMBRANE PROTEIN WITH METALLOPHOSPHOESTERASE DOMAIN-RELATED"/>
    <property type="match status" value="1"/>
</dbReference>
<dbReference type="GO" id="GO:0016787">
    <property type="term" value="F:hydrolase activity"/>
    <property type="evidence" value="ECO:0007669"/>
    <property type="project" value="InterPro"/>
</dbReference>
<keyword evidence="1" id="KW-0812">Transmembrane</keyword>
<dbReference type="OrthoDB" id="9780884at2"/>
<keyword evidence="4" id="KW-1185">Reference proteome</keyword>
<dbReference type="SUPFAM" id="SSF56300">
    <property type="entry name" value="Metallo-dependent phosphatases"/>
    <property type="match status" value="1"/>
</dbReference>
<keyword evidence="1" id="KW-0472">Membrane</keyword>
<name>A0A2P7BQ82_9HYPH</name>
<dbReference type="Gene3D" id="3.60.21.10">
    <property type="match status" value="1"/>
</dbReference>
<evidence type="ECO:0000259" key="2">
    <source>
        <dbReference type="Pfam" id="PF00149"/>
    </source>
</evidence>
<evidence type="ECO:0000313" key="4">
    <source>
        <dbReference type="Proteomes" id="UP000241444"/>
    </source>
</evidence>
<dbReference type="EMBL" id="PGGO01000008">
    <property type="protein sequence ID" value="PSH68606.1"/>
    <property type="molecule type" value="Genomic_DNA"/>
</dbReference>
<feature type="transmembrane region" description="Helical" evidence="1">
    <location>
        <begin position="21"/>
        <end position="41"/>
    </location>
</feature>
<evidence type="ECO:0000313" key="3">
    <source>
        <dbReference type="EMBL" id="PSH68606.1"/>
    </source>
</evidence>
<dbReference type="AlphaFoldDB" id="A0A2P7BQ82"/>
<organism evidence="3 4">
    <name type="scientific">Phyllobacterium brassicacearum</name>
    <dbReference type="NCBI Taxonomy" id="314235"/>
    <lineage>
        <taxon>Bacteria</taxon>
        <taxon>Pseudomonadati</taxon>
        <taxon>Pseudomonadota</taxon>
        <taxon>Alphaproteobacteria</taxon>
        <taxon>Hyphomicrobiales</taxon>
        <taxon>Phyllobacteriaceae</taxon>
        <taxon>Phyllobacterium</taxon>
    </lineage>
</organism>
<comment type="caution">
    <text evidence="3">The sequence shown here is derived from an EMBL/GenBank/DDBJ whole genome shotgun (WGS) entry which is preliminary data.</text>
</comment>
<dbReference type="CDD" id="cd07385">
    <property type="entry name" value="MPP_YkuE_C"/>
    <property type="match status" value="1"/>
</dbReference>
<feature type="transmembrane region" description="Helical" evidence="1">
    <location>
        <begin position="61"/>
        <end position="90"/>
    </location>
</feature>
<dbReference type="RefSeq" id="WP_106711462.1">
    <property type="nucleotide sequence ID" value="NZ_PGGO01000008.1"/>
</dbReference>
<protein>
    <submittedName>
        <fullName evidence="3">Metallophosphoesterase</fullName>
    </submittedName>
</protein>
<dbReference type="Pfam" id="PF00149">
    <property type="entry name" value="Metallophos"/>
    <property type="match status" value="1"/>
</dbReference>
<sequence length="379" mass="41117">MFHLIFGIPWLVVVVRFIQPLPWIWSAKATLAILLLVASQYHLVSRLSSGSVFDPEFSRPLIIVFNVLFGAIVLLAVFQIALDVVSLAIIPFKGDFPSSPARLRYATGVLALGLSAYGVSQAVRVPPLNDIEIPVAGLPSEFDGYRMVQLTDLHISRLFPAAWTKEVVLRTNALDADLIVITGDFIDGDVAHRKDDVAPLSGLRARDGVYAIPGNHEYFFDYQEWMGHLEMLGMRMLSNSHLILEKGNARIVLAGVTDLSSRRHSAPPPNLAGAINGAPANTLILLLDHQPMMAEKAAAAGVALQLSGHTHGGMVPGLDRLIARANGGFVSGRYQVGAMTLYVSNGTALWPGFALRLGVPSELTRITLRAKRSDWQACC</sequence>
<reference evidence="4" key="1">
    <citation type="submission" date="2017-11" db="EMBL/GenBank/DDBJ databases">
        <authorList>
            <person name="Kuznetsova I."/>
            <person name="Sazanova A."/>
            <person name="Chirak E."/>
            <person name="Safronova V."/>
            <person name="Willems A."/>
        </authorList>
    </citation>
    <scope>NUCLEOTIDE SEQUENCE [LARGE SCALE GENOMIC DNA]</scope>
    <source>
        <strain evidence="4">STM 196</strain>
    </source>
</reference>
<dbReference type="PANTHER" id="PTHR31302:SF0">
    <property type="entry name" value="TRANSMEMBRANE PROTEIN WITH METALLOPHOSPHOESTERASE DOMAIN"/>
    <property type="match status" value="1"/>
</dbReference>
<feature type="domain" description="Calcineurin-like phosphoesterase" evidence="2">
    <location>
        <begin position="146"/>
        <end position="312"/>
    </location>
</feature>